<keyword evidence="2" id="KW-1185">Reference proteome</keyword>
<sequence length="60" mass="7058">MFVLSQSKLVEEKMQQLMNGYSAYAETEELIRLIERNVSKYDLDIILDQTDVGCWFIPNK</sequence>
<name>A0A841PSZ1_9BACI</name>
<organism evidence="1 2">
    <name type="scientific">Salirhabdus euzebyi</name>
    <dbReference type="NCBI Taxonomy" id="394506"/>
    <lineage>
        <taxon>Bacteria</taxon>
        <taxon>Bacillati</taxon>
        <taxon>Bacillota</taxon>
        <taxon>Bacilli</taxon>
        <taxon>Bacillales</taxon>
        <taxon>Bacillaceae</taxon>
        <taxon>Salirhabdus</taxon>
    </lineage>
</organism>
<evidence type="ECO:0000313" key="2">
    <source>
        <dbReference type="Proteomes" id="UP000581688"/>
    </source>
</evidence>
<dbReference type="Pfam" id="PF26326">
    <property type="entry name" value="YtzJ"/>
    <property type="match status" value="1"/>
</dbReference>
<gene>
    <name evidence="1" type="ORF">HNQ94_000518</name>
</gene>
<proteinExistence type="predicted"/>
<dbReference type="Proteomes" id="UP000581688">
    <property type="component" value="Unassembled WGS sequence"/>
</dbReference>
<protein>
    <submittedName>
        <fullName evidence="1">Uncharacterized protein</fullName>
    </submittedName>
</protein>
<dbReference type="InterPro" id="IPR058867">
    <property type="entry name" value="YtzJ"/>
</dbReference>
<reference evidence="1 2" key="1">
    <citation type="submission" date="2020-08" db="EMBL/GenBank/DDBJ databases">
        <title>Genomic Encyclopedia of Type Strains, Phase IV (KMG-IV): sequencing the most valuable type-strain genomes for metagenomic binning, comparative biology and taxonomic classification.</title>
        <authorList>
            <person name="Goeker M."/>
        </authorList>
    </citation>
    <scope>NUCLEOTIDE SEQUENCE [LARGE SCALE GENOMIC DNA]</scope>
    <source>
        <strain evidence="1 2">DSM 19612</strain>
    </source>
</reference>
<accession>A0A841PSZ1</accession>
<dbReference type="AlphaFoldDB" id="A0A841PSZ1"/>
<comment type="caution">
    <text evidence="1">The sequence shown here is derived from an EMBL/GenBank/DDBJ whole genome shotgun (WGS) entry which is preliminary data.</text>
</comment>
<dbReference type="RefSeq" id="WP_174494355.1">
    <property type="nucleotide sequence ID" value="NZ_CADDWK010000001.1"/>
</dbReference>
<dbReference type="EMBL" id="JACHGH010000001">
    <property type="protein sequence ID" value="MBB6452097.1"/>
    <property type="molecule type" value="Genomic_DNA"/>
</dbReference>
<evidence type="ECO:0000313" key="1">
    <source>
        <dbReference type="EMBL" id="MBB6452097.1"/>
    </source>
</evidence>